<proteinExistence type="predicted"/>
<dbReference type="RefSeq" id="WP_154825753.1">
    <property type="nucleotide sequence ID" value="NZ_JACRTL010000003.1"/>
</dbReference>
<organism evidence="1 2">
    <name type="scientific">Massiliimalia timonensis</name>
    <dbReference type="NCBI Taxonomy" id="1987501"/>
    <lineage>
        <taxon>Bacteria</taxon>
        <taxon>Bacillati</taxon>
        <taxon>Bacillota</taxon>
        <taxon>Clostridia</taxon>
        <taxon>Eubacteriales</taxon>
        <taxon>Oscillospiraceae</taxon>
        <taxon>Massiliimalia</taxon>
    </lineage>
</organism>
<accession>A0A8J6TQB6</accession>
<keyword evidence="2" id="KW-1185">Reference proteome</keyword>
<protein>
    <submittedName>
        <fullName evidence="1">Uncharacterized protein</fullName>
    </submittedName>
</protein>
<evidence type="ECO:0000313" key="1">
    <source>
        <dbReference type="EMBL" id="MBC8610974.1"/>
    </source>
</evidence>
<dbReference type="AlphaFoldDB" id="A0A8J6TQB6"/>
<comment type="caution">
    <text evidence="1">The sequence shown here is derived from an EMBL/GenBank/DDBJ whole genome shotgun (WGS) entry which is preliminary data.</text>
</comment>
<reference evidence="1" key="1">
    <citation type="submission" date="2020-08" db="EMBL/GenBank/DDBJ databases">
        <title>Genome public.</title>
        <authorList>
            <person name="Liu C."/>
            <person name="Sun Q."/>
        </authorList>
    </citation>
    <scope>NUCLEOTIDE SEQUENCE</scope>
    <source>
        <strain evidence="1">NSJ-15</strain>
    </source>
</reference>
<evidence type="ECO:0000313" key="2">
    <source>
        <dbReference type="Proteomes" id="UP000632659"/>
    </source>
</evidence>
<name>A0A8J6TQB6_9FIRM</name>
<gene>
    <name evidence="1" type="ORF">H8702_07545</name>
</gene>
<dbReference type="Proteomes" id="UP000632659">
    <property type="component" value="Unassembled WGS sequence"/>
</dbReference>
<sequence length="150" mass="17298">MKNLILNPRRIPDRNNAPKYFTSSGINFDHCWINGFRTCSLTREDTDKEDPFEAYSQAIPVQGQRAIKWGYHIRAVEAQNVILTARFYDETGVLLHTLKQPIANWLTPEWQWRLARFPIPPGAQTARLSIEFSGKITACTFYGPTAFYCK</sequence>
<dbReference type="EMBL" id="JACRTL010000003">
    <property type="protein sequence ID" value="MBC8610974.1"/>
    <property type="molecule type" value="Genomic_DNA"/>
</dbReference>